<dbReference type="EMBL" id="CM015723">
    <property type="protein sequence ID" value="KAF3696394.1"/>
    <property type="molecule type" value="Genomic_DNA"/>
</dbReference>
<evidence type="ECO:0000256" key="1">
    <source>
        <dbReference type="SAM" id="MobiDB-lite"/>
    </source>
</evidence>
<proteinExistence type="predicted"/>
<protein>
    <submittedName>
        <fullName evidence="2">Uncharacterized protein</fullName>
    </submittedName>
</protein>
<organism evidence="2 3">
    <name type="scientific">Channa argus</name>
    <name type="common">Northern snakehead</name>
    <name type="synonym">Ophicephalus argus</name>
    <dbReference type="NCBI Taxonomy" id="215402"/>
    <lineage>
        <taxon>Eukaryota</taxon>
        <taxon>Metazoa</taxon>
        <taxon>Chordata</taxon>
        <taxon>Craniata</taxon>
        <taxon>Vertebrata</taxon>
        <taxon>Euteleostomi</taxon>
        <taxon>Actinopterygii</taxon>
        <taxon>Neopterygii</taxon>
        <taxon>Teleostei</taxon>
        <taxon>Neoteleostei</taxon>
        <taxon>Acanthomorphata</taxon>
        <taxon>Anabantaria</taxon>
        <taxon>Anabantiformes</taxon>
        <taxon>Channoidei</taxon>
        <taxon>Channidae</taxon>
        <taxon>Channa</taxon>
    </lineage>
</organism>
<name>A0A6G1Q1X7_CHAAH</name>
<sequence>MHLQVSHTNTGLYKAAQQQKKIQINSVLPFNEHDFTHTLTIVFRSSAKLSEASCSGGSPKSVWSLSLKNLT</sequence>
<feature type="compositionally biased region" description="Polar residues" evidence="1">
    <location>
        <begin position="52"/>
        <end position="71"/>
    </location>
</feature>
<gene>
    <name evidence="2" type="ORF">EXN66_Car012071</name>
</gene>
<dbReference type="Proteomes" id="UP000503349">
    <property type="component" value="Chromosome 12"/>
</dbReference>
<reference evidence="3" key="2">
    <citation type="submission" date="2019-02" db="EMBL/GenBank/DDBJ databases">
        <title>Opniocepnalus argus Var Kimnra genome.</title>
        <authorList>
            <person name="Zhou C."/>
            <person name="Xiao S."/>
        </authorList>
    </citation>
    <scope>NUCLEOTIDE SEQUENCE [LARGE SCALE GENOMIC DNA]</scope>
</reference>
<accession>A0A6G1Q1X7</accession>
<evidence type="ECO:0000313" key="3">
    <source>
        <dbReference type="Proteomes" id="UP000503349"/>
    </source>
</evidence>
<feature type="region of interest" description="Disordered" evidence="1">
    <location>
        <begin position="51"/>
        <end position="71"/>
    </location>
</feature>
<keyword evidence="3" id="KW-1185">Reference proteome</keyword>
<evidence type="ECO:0000313" key="2">
    <source>
        <dbReference type="EMBL" id="KAF3696394.1"/>
    </source>
</evidence>
<reference evidence="2 3" key="1">
    <citation type="submission" date="2019-02" db="EMBL/GenBank/DDBJ databases">
        <title>Opniocepnalus argus genome.</title>
        <authorList>
            <person name="Zhou C."/>
            <person name="Xiao S."/>
        </authorList>
    </citation>
    <scope>NUCLEOTIDE SEQUENCE [LARGE SCALE GENOMIC DNA]</scope>
    <source>
        <strain evidence="2">OARG1902GOOAL</strain>
        <tissue evidence="2">Muscle</tissue>
    </source>
</reference>
<dbReference type="AlphaFoldDB" id="A0A6G1Q1X7"/>